<comment type="caution">
    <text evidence="2">The sequence shown here is derived from an EMBL/GenBank/DDBJ whole genome shotgun (WGS) entry which is preliminary data.</text>
</comment>
<keyword evidence="3" id="KW-1185">Reference proteome</keyword>
<reference evidence="2 3" key="1">
    <citation type="submission" date="2023-12" db="EMBL/GenBank/DDBJ databases">
        <title>Sinomonas terricola sp. nov, isolated from litchi orchard soil in Guangdong, PR China.</title>
        <authorList>
            <person name="Jiaxin W."/>
            <person name="Yang Z."/>
            <person name="Honghui Z."/>
        </authorList>
    </citation>
    <scope>NUCLEOTIDE SEQUENCE [LARGE SCALE GENOMIC DNA]</scope>
    <source>
        <strain evidence="2 3">JGH33</strain>
    </source>
</reference>
<evidence type="ECO:0000256" key="1">
    <source>
        <dbReference type="SAM" id="MobiDB-lite"/>
    </source>
</evidence>
<dbReference type="Pfam" id="PF11298">
    <property type="entry name" value="DUF3099"/>
    <property type="match status" value="1"/>
</dbReference>
<accession>A0ABU5T4F5</accession>
<dbReference type="RefSeq" id="WP_323278220.1">
    <property type="nucleotide sequence ID" value="NZ_JAYGGQ010000003.1"/>
</dbReference>
<dbReference type="InterPro" id="IPR021449">
    <property type="entry name" value="DUF3099"/>
</dbReference>
<dbReference type="EMBL" id="JAYGGQ010000003">
    <property type="protein sequence ID" value="MEA5454394.1"/>
    <property type="molecule type" value="Genomic_DNA"/>
</dbReference>
<sequence length="156" mass="16445">MKRLTGGTDEGPEANRTSEDPEVHSITSAAPGHSEDMHKRMVRYATAMGIRMVCIILLFVVDGWFKLLAVIGAVFLPWVAVIIANAQDSAETPSDALIDAPPVAELEGGLAAAPEGGIVLQGEVFDGEDDGEPLPGRPAGRDEDHGDESGQEKKTA</sequence>
<protein>
    <submittedName>
        <fullName evidence="2">DUF3099 domain-containing protein</fullName>
    </submittedName>
</protein>
<proteinExistence type="predicted"/>
<evidence type="ECO:0000313" key="3">
    <source>
        <dbReference type="Proteomes" id="UP001304769"/>
    </source>
</evidence>
<feature type="region of interest" description="Disordered" evidence="1">
    <location>
        <begin position="121"/>
        <end position="156"/>
    </location>
</feature>
<dbReference type="Proteomes" id="UP001304769">
    <property type="component" value="Unassembled WGS sequence"/>
</dbReference>
<organism evidence="2 3">
    <name type="scientific">Sinomonas terricola</name>
    <dbReference type="NCBI Taxonomy" id="3110330"/>
    <lineage>
        <taxon>Bacteria</taxon>
        <taxon>Bacillati</taxon>
        <taxon>Actinomycetota</taxon>
        <taxon>Actinomycetes</taxon>
        <taxon>Micrococcales</taxon>
        <taxon>Micrococcaceae</taxon>
        <taxon>Sinomonas</taxon>
    </lineage>
</organism>
<evidence type="ECO:0000313" key="2">
    <source>
        <dbReference type="EMBL" id="MEA5454394.1"/>
    </source>
</evidence>
<feature type="compositionally biased region" description="Basic and acidic residues" evidence="1">
    <location>
        <begin position="139"/>
        <end position="156"/>
    </location>
</feature>
<feature type="region of interest" description="Disordered" evidence="1">
    <location>
        <begin position="1"/>
        <end position="34"/>
    </location>
</feature>
<gene>
    <name evidence="2" type="ORF">SPF06_06635</name>
</gene>
<name>A0ABU5T4F5_9MICC</name>